<keyword evidence="3 9" id="KW-0349">Heme</keyword>
<dbReference type="OrthoDB" id="5241086at2"/>
<evidence type="ECO:0000256" key="5">
    <source>
        <dbReference type="ARBA" id="ARBA00023002"/>
    </source>
</evidence>
<gene>
    <name evidence="10" type="ORF">CFN78_10545</name>
</gene>
<dbReference type="AlphaFoldDB" id="A0A263D5H0"/>
<keyword evidence="7 9" id="KW-0503">Monooxygenase</keyword>
<dbReference type="InParanoid" id="A0A263D5H0"/>
<dbReference type="Pfam" id="PF00067">
    <property type="entry name" value="p450"/>
    <property type="match status" value="1"/>
</dbReference>
<dbReference type="RefSeq" id="WP_094862543.1">
    <property type="nucleotide sequence ID" value="NZ_NKYE01000005.1"/>
</dbReference>
<evidence type="ECO:0000256" key="7">
    <source>
        <dbReference type="ARBA" id="ARBA00023033"/>
    </source>
</evidence>
<dbReference type="GO" id="GO:0020037">
    <property type="term" value="F:heme binding"/>
    <property type="evidence" value="ECO:0007669"/>
    <property type="project" value="InterPro"/>
</dbReference>
<dbReference type="PROSITE" id="PS00086">
    <property type="entry name" value="CYTOCHROME_P450"/>
    <property type="match status" value="1"/>
</dbReference>
<dbReference type="FunFam" id="1.10.630.10:FF:000018">
    <property type="entry name" value="Cytochrome P450 monooxygenase"/>
    <property type="match status" value="1"/>
</dbReference>
<dbReference type="PANTHER" id="PTHR46696:SF4">
    <property type="entry name" value="BIOTIN BIOSYNTHESIS CYTOCHROME P450"/>
    <property type="match status" value="1"/>
</dbReference>
<dbReference type="InterPro" id="IPR002397">
    <property type="entry name" value="Cyt_P450_B"/>
</dbReference>
<dbReference type="InterPro" id="IPR017972">
    <property type="entry name" value="Cyt_P450_CS"/>
</dbReference>
<accession>A0A263D5H0</accession>
<evidence type="ECO:0000256" key="2">
    <source>
        <dbReference type="ARBA" id="ARBA00010617"/>
    </source>
</evidence>
<proteinExistence type="inferred from homology"/>
<comment type="function">
    <text evidence="8">Involved in the coupling of aromatic side chains of the heptapeptide of vancomycin.</text>
</comment>
<dbReference type="PANTHER" id="PTHR46696">
    <property type="entry name" value="P450, PUTATIVE (EUROFUNG)-RELATED"/>
    <property type="match status" value="1"/>
</dbReference>
<evidence type="ECO:0000256" key="1">
    <source>
        <dbReference type="ARBA" id="ARBA00004660"/>
    </source>
</evidence>
<dbReference type="GO" id="GO:0036199">
    <property type="term" value="F:cholest-4-en-3-one 26-monooxygenase activity"/>
    <property type="evidence" value="ECO:0007669"/>
    <property type="project" value="TreeGrafter"/>
</dbReference>
<evidence type="ECO:0000256" key="8">
    <source>
        <dbReference type="ARBA" id="ARBA00055433"/>
    </source>
</evidence>
<dbReference type="Gene3D" id="1.10.630.10">
    <property type="entry name" value="Cytochrome P450"/>
    <property type="match status" value="1"/>
</dbReference>
<evidence type="ECO:0000256" key="9">
    <source>
        <dbReference type="RuleBase" id="RU000461"/>
    </source>
</evidence>
<reference evidence="10 11" key="1">
    <citation type="submission" date="2017-07" db="EMBL/GenBank/DDBJ databases">
        <title>Amycolatopsis antarcticus sp. nov., isolated from the surface of an Antarcticus brown macroalga.</title>
        <authorList>
            <person name="Wang J."/>
            <person name="Leiva S."/>
            <person name="Huang J."/>
            <person name="Huang Y."/>
        </authorList>
    </citation>
    <scope>NUCLEOTIDE SEQUENCE [LARGE SCALE GENOMIC DNA]</scope>
    <source>
        <strain evidence="10 11">AU-G6</strain>
    </source>
</reference>
<dbReference type="EMBL" id="NKYE01000005">
    <property type="protein sequence ID" value="OZM73288.1"/>
    <property type="molecule type" value="Genomic_DNA"/>
</dbReference>
<organism evidence="10 11">
    <name type="scientific">Amycolatopsis antarctica</name>
    <dbReference type="NCBI Taxonomy" id="1854586"/>
    <lineage>
        <taxon>Bacteria</taxon>
        <taxon>Bacillati</taxon>
        <taxon>Actinomycetota</taxon>
        <taxon>Actinomycetes</taxon>
        <taxon>Pseudonocardiales</taxon>
        <taxon>Pseudonocardiaceae</taxon>
        <taxon>Amycolatopsis</taxon>
    </lineage>
</organism>
<evidence type="ECO:0000256" key="3">
    <source>
        <dbReference type="ARBA" id="ARBA00022617"/>
    </source>
</evidence>
<dbReference type="InterPro" id="IPR001128">
    <property type="entry name" value="Cyt_P450"/>
</dbReference>
<dbReference type="InterPro" id="IPR036396">
    <property type="entry name" value="Cyt_P450_sf"/>
</dbReference>
<dbReference type="SUPFAM" id="SSF48264">
    <property type="entry name" value="Cytochrome P450"/>
    <property type="match status" value="1"/>
</dbReference>
<dbReference type="GO" id="GO:0006707">
    <property type="term" value="P:cholesterol catabolic process"/>
    <property type="evidence" value="ECO:0007669"/>
    <property type="project" value="TreeGrafter"/>
</dbReference>
<keyword evidence="6 9" id="KW-0408">Iron</keyword>
<dbReference type="Proteomes" id="UP000242444">
    <property type="component" value="Unassembled WGS sequence"/>
</dbReference>
<dbReference type="GO" id="GO:0005506">
    <property type="term" value="F:iron ion binding"/>
    <property type="evidence" value="ECO:0007669"/>
    <property type="project" value="InterPro"/>
</dbReference>
<keyword evidence="4 9" id="KW-0479">Metal-binding</keyword>
<evidence type="ECO:0000313" key="10">
    <source>
        <dbReference type="EMBL" id="OZM73288.1"/>
    </source>
</evidence>
<sequence>MSSPSLTDVDLADPRTFADQDLAAFWHQLRQEQPLYWHPESDDRPGFWVLSRHEDLLAIYRDTSNFTSERGNILDTLLQGGDSAAGRMLAVTDGARHVALRRILLKSFSPRALQPILERLRSATSELVDNAVRQGAADFAKDVAAKIPLNTICDLLDVPESDRPEVLRLTKSALASDTLEPDRMSEWLAKNDILMYFAKIARRRKGTPHSDVVSHLAVSSIDGVELTEDEIVLNCYSLILGGDETSRLSMIGGLHAMIDNPAQWRALRDGEVSVDGAVEEVLRWTTPTMHFGRSAVRDVEMHGQRIRAGDIVTLWHSSADFDERVFDNPGEFDLARSPNNHVAFGYGPHFCIGAYLGRAEIRAMLATLIEKVSDIRSTGGEKRIYSNFLSGFSSLPVELFPSSGPG</sequence>
<keyword evidence="11" id="KW-1185">Reference proteome</keyword>
<evidence type="ECO:0000313" key="11">
    <source>
        <dbReference type="Proteomes" id="UP000242444"/>
    </source>
</evidence>
<comment type="similarity">
    <text evidence="2 9">Belongs to the cytochrome P450 family.</text>
</comment>
<keyword evidence="5 9" id="KW-0560">Oxidoreductase</keyword>
<dbReference type="GO" id="GO:0008395">
    <property type="term" value="F:steroid hydroxylase activity"/>
    <property type="evidence" value="ECO:0007669"/>
    <property type="project" value="TreeGrafter"/>
</dbReference>
<dbReference type="PRINTS" id="PR00359">
    <property type="entry name" value="BP450"/>
</dbReference>
<evidence type="ECO:0000256" key="6">
    <source>
        <dbReference type="ARBA" id="ARBA00023004"/>
    </source>
</evidence>
<comment type="caution">
    <text evidence="10">The sequence shown here is derived from an EMBL/GenBank/DDBJ whole genome shotgun (WGS) entry which is preliminary data.</text>
</comment>
<protein>
    <submittedName>
        <fullName evidence="10">Cytochrome P450</fullName>
    </submittedName>
</protein>
<name>A0A263D5H0_9PSEU</name>
<dbReference type="CDD" id="cd11033">
    <property type="entry name" value="CYP142-like"/>
    <property type="match status" value="1"/>
</dbReference>
<evidence type="ECO:0000256" key="4">
    <source>
        <dbReference type="ARBA" id="ARBA00022723"/>
    </source>
</evidence>
<comment type="pathway">
    <text evidence="1">Antibiotic biosynthesis; vancomycin biosynthesis.</text>
</comment>